<proteinExistence type="predicted"/>
<feature type="non-terminal residue" evidence="2">
    <location>
        <position position="109"/>
    </location>
</feature>
<dbReference type="Proteomes" id="UP000241769">
    <property type="component" value="Unassembled WGS sequence"/>
</dbReference>
<evidence type="ECO:0000313" key="3">
    <source>
        <dbReference type="Proteomes" id="UP000241769"/>
    </source>
</evidence>
<keyword evidence="3" id="KW-1185">Reference proteome</keyword>
<evidence type="ECO:0000313" key="2">
    <source>
        <dbReference type="EMBL" id="PRP72866.1"/>
    </source>
</evidence>
<evidence type="ECO:0000256" key="1">
    <source>
        <dbReference type="SAM" id="MobiDB-lite"/>
    </source>
</evidence>
<dbReference type="EMBL" id="MDYQ01000782">
    <property type="protein sequence ID" value="PRP72866.1"/>
    <property type="molecule type" value="Genomic_DNA"/>
</dbReference>
<sequence>MTGVMVQACEGHRVDNTHAPCSLAVTMIPRACSQVKPLLVITSSSVNEYSWSNLIPSPAPTLVNESAGRLKKSFVADVGQYHEPHPGHIPPPTVEDVSEVDDDDHVTPS</sequence>
<reference evidence="2 3" key="1">
    <citation type="journal article" date="2018" name="Genome Biol. Evol.">
        <title>Multiple Roots of Fruiting Body Formation in Amoebozoa.</title>
        <authorList>
            <person name="Hillmann F."/>
            <person name="Forbes G."/>
            <person name="Novohradska S."/>
            <person name="Ferling I."/>
            <person name="Riege K."/>
            <person name="Groth M."/>
            <person name="Westermann M."/>
            <person name="Marz M."/>
            <person name="Spaller T."/>
            <person name="Winckler T."/>
            <person name="Schaap P."/>
            <person name="Glockner G."/>
        </authorList>
    </citation>
    <scope>NUCLEOTIDE SEQUENCE [LARGE SCALE GENOMIC DNA]</scope>
    <source>
        <strain evidence="2 3">Jena</strain>
    </source>
</reference>
<organism evidence="2 3">
    <name type="scientific">Planoprotostelium fungivorum</name>
    <dbReference type="NCBI Taxonomy" id="1890364"/>
    <lineage>
        <taxon>Eukaryota</taxon>
        <taxon>Amoebozoa</taxon>
        <taxon>Evosea</taxon>
        <taxon>Variosea</taxon>
        <taxon>Cavosteliida</taxon>
        <taxon>Cavosteliaceae</taxon>
        <taxon>Planoprotostelium</taxon>
    </lineage>
</organism>
<dbReference type="InParanoid" id="A0A2P6MME0"/>
<protein>
    <submittedName>
        <fullName evidence="2">Uncharacterized protein</fullName>
    </submittedName>
</protein>
<gene>
    <name evidence="2" type="ORF">PROFUN_17098</name>
</gene>
<comment type="caution">
    <text evidence="2">The sequence shown here is derived from an EMBL/GenBank/DDBJ whole genome shotgun (WGS) entry which is preliminary data.</text>
</comment>
<feature type="region of interest" description="Disordered" evidence="1">
    <location>
        <begin position="79"/>
        <end position="109"/>
    </location>
</feature>
<dbReference type="AlphaFoldDB" id="A0A2P6MME0"/>
<accession>A0A2P6MME0</accession>
<feature type="compositionally biased region" description="Acidic residues" evidence="1">
    <location>
        <begin position="96"/>
        <end position="109"/>
    </location>
</feature>
<name>A0A2P6MME0_9EUKA</name>